<proteinExistence type="predicted"/>
<keyword evidence="13" id="KW-1185">Reference proteome</keyword>
<dbReference type="PANTHER" id="PTHR30040:SF2">
    <property type="entry name" value="FAD:PROTEIN FMN TRANSFERASE"/>
    <property type="match status" value="1"/>
</dbReference>
<name>A0ABS6J2B1_9RHOB</name>
<keyword evidence="6" id="KW-0479">Metal-binding</keyword>
<comment type="cofactor">
    <cofactor evidence="1">
        <name>Mg(2+)</name>
        <dbReference type="ChEBI" id="CHEBI:18420"/>
    </cofactor>
</comment>
<dbReference type="InterPro" id="IPR024932">
    <property type="entry name" value="ApbE"/>
</dbReference>
<organism evidence="12 13">
    <name type="scientific">Paragemmobacter amnigenus</name>
    <dbReference type="NCBI Taxonomy" id="2852097"/>
    <lineage>
        <taxon>Bacteria</taxon>
        <taxon>Pseudomonadati</taxon>
        <taxon>Pseudomonadota</taxon>
        <taxon>Alphaproteobacteria</taxon>
        <taxon>Rhodobacterales</taxon>
        <taxon>Paracoccaceae</taxon>
        <taxon>Paragemmobacter</taxon>
    </lineage>
</organism>
<dbReference type="Proteomes" id="UP000731907">
    <property type="component" value="Unassembled WGS sequence"/>
</dbReference>
<evidence type="ECO:0000256" key="4">
    <source>
        <dbReference type="ARBA" id="ARBA00022630"/>
    </source>
</evidence>
<evidence type="ECO:0000256" key="5">
    <source>
        <dbReference type="ARBA" id="ARBA00022679"/>
    </source>
</evidence>
<dbReference type="InterPro" id="IPR006311">
    <property type="entry name" value="TAT_signal"/>
</dbReference>
<evidence type="ECO:0000256" key="6">
    <source>
        <dbReference type="ARBA" id="ARBA00022723"/>
    </source>
</evidence>
<dbReference type="Pfam" id="PF02424">
    <property type="entry name" value="ApbE"/>
    <property type="match status" value="1"/>
</dbReference>
<keyword evidence="5 12" id="KW-0808">Transferase</keyword>
<evidence type="ECO:0000256" key="11">
    <source>
        <dbReference type="SAM" id="SignalP"/>
    </source>
</evidence>
<evidence type="ECO:0000313" key="13">
    <source>
        <dbReference type="Proteomes" id="UP000731907"/>
    </source>
</evidence>
<dbReference type="Gene3D" id="3.10.520.10">
    <property type="entry name" value="ApbE-like domains"/>
    <property type="match status" value="1"/>
</dbReference>
<feature type="signal peptide" evidence="11">
    <location>
        <begin position="1"/>
        <end position="22"/>
    </location>
</feature>
<dbReference type="InterPro" id="IPR003374">
    <property type="entry name" value="ApbE-like_sf"/>
</dbReference>
<keyword evidence="11" id="KW-0732">Signal</keyword>
<evidence type="ECO:0000256" key="9">
    <source>
        <dbReference type="ARBA" id="ARBA00031306"/>
    </source>
</evidence>
<evidence type="ECO:0000256" key="8">
    <source>
        <dbReference type="ARBA" id="ARBA00022842"/>
    </source>
</evidence>
<comment type="catalytic activity">
    <reaction evidence="10">
        <text>L-threonyl-[protein] + FAD = FMN-L-threonyl-[protein] + AMP + H(+)</text>
        <dbReference type="Rhea" id="RHEA:36847"/>
        <dbReference type="Rhea" id="RHEA-COMP:11060"/>
        <dbReference type="Rhea" id="RHEA-COMP:11061"/>
        <dbReference type="ChEBI" id="CHEBI:15378"/>
        <dbReference type="ChEBI" id="CHEBI:30013"/>
        <dbReference type="ChEBI" id="CHEBI:57692"/>
        <dbReference type="ChEBI" id="CHEBI:74257"/>
        <dbReference type="ChEBI" id="CHEBI:456215"/>
        <dbReference type="EC" id="2.7.1.180"/>
    </reaction>
</comment>
<comment type="caution">
    <text evidence="12">The sequence shown here is derived from an EMBL/GenBank/DDBJ whole genome shotgun (WGS) entry which is preliminary data.</text>
</comment>
<dbReference type="GO" id="GO:0016740">
    <property type="term" value="F:transferase activity"/>
    <property type="evidence" value="ECO:0007669"/>
    <property type="project" value="UniProtKB-KW"/>
</dbReference>
<dbReference type="SUPFAM" id="SSF143631">
    <property type="entry name" value="ApbE-like"/>
    <property type="match status" value="1"/>
</dbReference>
<keyword evidence="7" id="KW-0274">FAD</keyword>
<dbReference type="PANTHER" id="PTHR30040">
    <property type="entry name" value="THIAMINE BIOSYNTHESIS LIPOPROTEIN APBE"/>
    <property type="match status" value="1"/>
</dbReference>
<reference evidence="12 13" key="1">
    <citation type="submission" date="2021-06" db="EMBL/GenBank/DDBJ databases">
        <title>Rhodobacteraceae bacterium strain HSP-20.</title>
        <authorList>
            <person name="Chen W.-M."/>
        </authorList>
    </citation>
    <scope>NUCLEOTIDE SEQUENCE [LARGE SCALE GENOMIC DNA]</scope>
    <source>
        <strain evidence="12 13">HSP-20</strain>
    </source>
</reference>
<evidence type="ECO:0000256" key="7">
    <source>
        <dbReference type="ARBA" id="ARBA00022827"/>
    </source>
</evidence>
<gene>
    <name evidence="12" type="ORF">GU927_007410</name>
</gene>
<evidence type="ECO:0000313" key="12">
    <source>
        <dbReference type="EMBL" id="MBU9697672.1"/>
    </source>
</evidence>
<dbReference type="PROSITE" id="PS51318">
    <property type="entry name" value="TAT"/>
    <property type="match status" value="1"/>
</dbReference>
<dbReference type="EC" id="2.7.1.180" evidence="2"/>
<sequence>MTTRRRFLLITAALALSGPAHAARPFVWTGTAMGSAATIRLTHPEAASLTARAAGEIDRLEDIFSLYRANSTLSRLNATGHIDAPPFELLECLSIAAGIHDATEGLFDPTVQRLWQMQAEAATAGRPPTAAERRAALAITGWHRVARDADRVTLPRGMALTLNGIAQGYVADRIARLLQGEGLTDVLIDTGEMQALGPRRWPVHLPDGTLHPLAAQALATSAPRGTVLDPRGQVGHILDPRTGDSAPPVWRSVSVAAPSAAIADALSTAACLMPDEATIRAALARVPDSTLIQTLRA</sequence>
<keyword evidence="8" id="KW-0460">Magnesium</keyword>
<evidence type="ECO:0000256" key="10">
    <source>
        <dbReference type="ARBA" id="ARBA00048540"/>
    </source>
</evidence>
<keyword evidence="4" id="KW-0285">Flavoprotein</keyword>
<evidence type="ECO:0000256" key="1">
    <source>
        <dbReference type="ARBA" id="ARBA00001946"/>
    </source>
</evidence>
<dbReference type="RefSeq" id="WP_161761715.1">
    <property type="nucleotide sequence ID" value="NZ_JAAATX020000004.1"/>
</dbReference>
<evidence type="ECO:0000256" key="2">
    <source>
        <dbReference type="ARBA" id="ARBA00011955"/>
    </source>
</evidence>
<feature type="chain" id="PRO_5045560324" description="FAD:protein FMN transferase" evidence="11">
    <location>
        <begin position="23"/>
        <end position="297"/>
    </location>
</feature>
<accession>A0ABS6J2B1</accession>
<evidence type="ECO:0000256" key="3">
    <source>
        <dbReference type="ARBA" id="ARBA00016337"/>
    </source>
</evidence>
<protein>
    <recommendedName>
        <fullName evidence="3">FAD:protein FMN transferase</fullName>
        <ecNumber evidence="2">2.7.1.180</ecNumber>
    </recommendedName>
    <alternativeName>
        <fullName evidence="9">Flavin transferase</fullName>
    </alternativeName>
</protein>
<dbReference type="EMBL" id="JAAATX020000004">
    <property type="protein sequence ID" value="MBU9697672.1"/>
    <property type="molecule type" value="Genomic_DNA"/>
</dbReference>